<evidence type="ECO:0000256" key="1">
    <source>
        <dbReference type="SAM" id="SignalP"/>
    </source>
</evidence>
<keyword evidence="1" id="KW-0732">Signal</keyword>
<dbReference type="EMBL" id="QOVM01000001">
    <property type="protein sequence ID" value="RXG24865.1"/>
    <property type="molecule type" value="Genomic_DNA"/>
</dbReference>
<feature type="signal peptide" evidence="1">
    <location>
        <begin position="1"/>
        <end position="20"/>
    </location>
</feature>
<name>A0A4Q0PDI4_9FLAO</name>
<sequence>MRIFYFLFIILLSTTQYSFAQKQTLLKGMVTEIEVVSDSSNLAYSIYLPANYTKATPSKALFVLDPNGDGMRAARLFVSAIAGEEYVVVSNNFKLSKNLDSLDTNAQQAVTMMRDVFAKVALESGQIYITGLGSGAKTASALSYVLKNTAGILVIDDIYFAEQYIEQASGNAVIGVVGDSSPSYYQMANHFNMMKSLNNYNELYTYSDPGAWPSANFLGILINRLNHFQADRFDLQVADSIWQRNYNSDIEALDKLVLKGEYLTAYDLSQDLKGDYRGNVSLDKLKDFYKDLRGTDAYKTAKRANRSGNLQELLLLEDIQYFLDEDITLANFENLGYWDSRISNFKNSVDNVTMANEQKVAHRMLGYISYTIEDFLTLNKVGLIPQRIFGNVLATMLDARNYRAYLNIISLSAQDDDDNTAYFYLEELLKQGYTDYESLYAIPETTTLRIKPTYNQIIANYLGKSKF</sequence>
<gene>
    <name evidence="2" type="ORF">DSM00_661</name>
</gene>
<protein>
    <submittedName>
        <fullName evidence="2">Uncharacterized protein</fullName>
    </submittedName>
</protein>
<evidence type="ECO:0000313" key="2">
    <source>
        <dbReference type="EMBL" id="RXG24865.1"/>
    </source>
</evidence>
<dbReference type="OrthoDB" id="1123157at2"/>
<organism evidence="2 3">
    <name type="scientific">Leeuwenhoekiella aequorea</name>
    <dbReference type="NCBI Taxonomy" id="283736"/>
    <lineage>
        <taxon>Bacteria</taxon>
        <taxon>Pseudomonadati</taxon>
        <taxon>Bacteroidota</taxon>
        <taxon>Flavobacteriia</taxon>
        <taxon>Flavobacteriales</taxon>
        <taxon>Flavobacteriaceae</taxon>
        <taxon>Leeuwenhoekiella</taxon>
    </lineage>
</organism>
<reference evidence="2 3" key="1">
    <citation type="submission" date="2018-07" db="EMBL/GenBank/DDBJ databases">
        <title>Leeuwenhoekiella genomics.</title>
        <authorList>
            <person name="Tahon G."/>
            <person name="Willems A."/>
        </authorList>
    </citation>
    <scope>NUCLEOTIDE SEQUENCE [LARGE SCALE GENOMIC DNA]</scope>
    <source>
        <strain evidence="2 3">LMG 22550</strain>
    </source>
</reference>
<proteinExistence type="predicted"/>
<dbReference type="SUPFAM" id="SSF53474">
    <property type="entry name" value="alpha/beta-Hydrolases"/>
    <property type="match status" value="1"/>
</dbReference>
<keyword evidence="3" id="KW-1185">Reference proteome</keyword>
<dbReference type="InterPro" id="IPR029058">
    <property type="entry name" value="AB_hydrolase_fold"/>
</dbReference>
<dbReference type="Proteomes" id="UP000289238">
    <property type="component" value="Unassembled WGS sequence"/>
</dbReference>
<feature type="chain" id="PRO_5020994531" evidence="1">
    <location>
        <begin position="21"/>
        <end position="467"/>
    </location>
</feature>
<evidence type="ECO:0000313" key="3">
    <source>
        <dbReference type="Proteomes" id="UP000289238"/>
    </source>
</evidence>
<comment type="caution">
    <text evidence="2">The sequence shown here is derived from an EMBL/GenBank/DDBJ whole genome shotgun (WGS) entry which is preliminary data.</text>
</comment>
<accession>A0A4Q0PDI4</accession>
<dbReference type="Gene3D" id="3.40.50.1820">
    <property type="entry name" value="alpha/beta hydrolase"/>
    <property type="match status" value="1"/>
</dbReference>
<dbReference type="AlphaFoldDB" id="A0A4Q0PDI4"/>
<dbReference type="RefSeq" id="WP_128756577.1">
    <property type="nucleotide sequence ID" value="NZ_QOVM01000001.1"/>
</dbReference>